<name>A0A1Y3UBV3_9FIRM</name>
<dbReference type="Pfam" id="PF03313">
    <property type="entry name" value="SDH_alpha"/>
    <property type="match status" value="1"/>
</dbReference>
<evidence type="ECO:0000313" key="3">
    <source>
        <dbReference type="EMBL" id="OUN45555.1"/>
    </source>
</evidence>
<sequence>MLPCLKRNTREEYAMRELTALLKKEISPALGVTEVGAIALASARAAAAAEGNIRKIHVEMNGGMYKNAFSCAIPGTKELGCEMAALLGAVCGDWTLGLECLKPVTEADADRVKGMGIDVTTAVDKSKEEIYILAEVETDKGTGKALIEAKHSNITKVWKDDEVIFEAETKAAEAEKPFPFDTVTVADFVDYVKTVPSEEIAFVQDMIDMNCALSAEGAKGAGLSIGATLDAFRAKGVLGDDMISRAQHLTTAAMDARLAGLPFPAMSIVGSGSHGILCSMPVVSYGRSIGADEDTIRRAVALSGLITIYSKHYTGRLSALCGCVLGGGSGAAAGIVLLMGGGAAEVAAAMDHMAANLTGMICDGGSTGCALKAYAGVHAAFLSAMLAMNGTAIPHNFGVIGSTAEQTAKNLGRISMEGMAPMDSTIISVMQEKR</sequence>
<comment type="caution">
    <text evidence="3">The sequence shown here is derived from an EMBL/GenBank/DDBJ whole genome shotgun (WGS) entry which is preliminary data.</text>
</comment>
<dbReference type="AlphaFoldDB" id="A0A1Y3UBV3"/>
<evidence type="ECO:0000313" key="4">
    <source>
        <dbReference type="Proteomes" id="UP000195455"/>
    </source>
</evidence>
<dbReference type="HAMAP" id="MF_01845">
    <property type="entry name" value="UPF0597"/>
    <property type="match status" value="1"/>
</dbReference>
<dbReference type="PIRSF" id="PIRSF006054">
    <property type="entry name" value="UCP006054"/>
    <property type="match status" value="1"/>
</dbReference>
<organism evidence="3 4">
    <name type="scientific">Anaerotignum lactatifermentans</name>
    <dbReference type="NCBI Taxonomy" id="160404"/>
    <lineage>
        <taxon>Bacteria</taxon>
        <taxon>Bacillati</taxon>
        <taxon>Bacillota</taxon>
        <taxon>Clostridia</taxon>
        <taxon>Lachnospirales</taxon>
        <taxon>Anaerotignaceae</taxon>
        <taxon>Anaerotignum</taxon>
    </lineage>
</organism>
<dbReference type="GO" id="GO:0019450">
    <property type="term" value="P:L-cysteine catabolic process to pyruvate"/>
    <property type="evidence" value="ECO:0007669"/>
    <property type="project" value="TreeGrafter"/>
</dbReference>
<dbReference type="InterPro" id="IPR005130">
    <property type="entry name" value="Ser_deHydtase-like_asu"/>
</dbReference>
<evidence type="ECO:0000256" key="1">
    <source>
        <dbReference type="HAMAP-Rule" id="MF_01845"/>
    </source>
</evidence>
<dbReference type="GO" id="GO:0080146">
    <property type="term" value="F:L-cysteine desulfhydrase activity"/>
    <property type="evidence" value="ECO:0007669"/>
    <property type="project" value="TreeGrafter"/>
</dbReference>
<proteinExistence type="inferred from homology"/>
<dbReference type="EMBL" id="NFHM01000001">
    <property type="protein sequence ID" value="OUN45555.1"/>
    <property type="molecule type" value="Genomic_DNA"/>
</dbReference>
<gene>
    <name evidence="3" type="ORF">B5G26_00560</name>
</gene>
<accession>A0A1Y3UBV3</accession>
<dbReference type="PANTHER" id="PTHR30501">
    <property type="entry name" value="UPF0597 PROTEIN YHAM"/>
    <property type="match status" value="1"/>
</dbReference>
<reference evidence="4" key="1">
    <citation type="submission" date="2017-04" db="EMBL/GenBank/DDBJ databases">
        <title>Function of individual gut microbiota members based on whole genome sequencing of pure cultures obtained from chicken caecum.</title>
        <authorList>
            <person name="Medvecky M."/>
            <person name="Cejkova D."/>
            <person name="Polansky O."/>
            <person name="Karasova D."/>
            <person name="Kubasova T."/>
            <person name="Cizek A."/>
            <person name="Rychlik I."/>
        </authorList>
    </citation>
    <scope>NUCLEOTIDE SEQUENCE [LARGE SCALE GENOMIC DNA]</scope>
    <source>
        <strain evidence="4">An75</strain>
    </source>
</reference>
<comment type="similarity">
    <text evidence="1">Belongs to the UPF0597 family.</text>
</comment>
<dbReference type="PANTHER" id="PTHR30501:SF2">
    <property type="entry name" value="UPF0597 PROTEIN YHAM"/>
    <property type="match status" value="1"/>
</dbReference>
<dbReference type="InterPro" id="IPR021144">
    <property type="entry name" value="UPF0597"/>
</dbReference>
<dbReference type="Proteomes" id="UP000195455">
    <property type="component" value="Unassembled WGS sequence"/>
</dbReference>
<evidence type="ECO:0000259" key="2">
    <source>
        <dbReference type="Pfam" id="PF03313"/>
    </source>
</evidence>
<protein>
    <recommendedName>
        <fullName evidence="1">UPF0597 protein B5G26_00560</fullName>
    </recommendedName>
</protein>
<feature type="domain" description="Serine dehydratase-like alpha subunit" evidence="2">
    <location>
        <begin position="155"/>
        <end position="427"/>
    </location>
</feature>